<gene>
    <name evidence="6" type="ORF">TeGR_g13131</name>
</gene>
<dbReference type="PRINTS" id="PR00757">
    <property type="entry name" value="AMINEOXDASEF"/>
</dbReference>
<dbReference type="EMBL" id="BRYB01000313">
    <property type="protein sequence ID" value="GMI27536.1"/>
    <property type="molecule type" value="Genomic_DNA"/>
</dbReference>
<evidence type="ECO:0000313" key="7">
    <source>
        <dbReference type="Proteomes" id="UP001165060"/>
    </source>
</evidence>
<dbReference type="InterPro" id="IPR001613">
    <property type="entry name" value="Flavin_amine_oxidase"/>
</dbReference>
<comment type="similarity">
    <text evidence="3">Belongs to the flavin monoamine oxidase family.</text>
</comment>
<protein>
    <recommendedName>
        <fullName evidence="3">Amine oxidase</fullName>
        <ecNumber evidence="3">1.4.3.-</ecNumber>
    </recommendedName>
</protein>
<keyword evidence="2 3" id="KW-0560">Oxidoreductase</keyword>
<evidence type="ECO:0000256" key="2">
    <source>
        <dbReference type="ARBA" id="ARBA00023002"/>
    </source>
</evidence>
<proteinExistence type="inferred from homology"/>
<organism evidence="6 7">
    <name type="scientific">Tetraparma gracilis</name>
    <dbReference type="NCBI Taxonomy" id="2962635"/>
    <lineage>
        <taxon>Eukaryota</taxon>
        <taxon>Sar</taxon>
        <taxon>Stramenopiles</taxon>
        <taxon>Ochrophyta</taxon>
        <taxon>Bolidophyceae</taxon>
        <taxon>Parmales</taxon>
        <taxon>Triparmaceae</taxon>
        <taxon>Tetraparma</taxon>
    </lineage>
</organism>
<evidence type="ECO:0000313" key="6">
    <source>
        <dbReference type="EMBL" id="GMI27536.1"/>
    </source>
</evidence>
<evidence type="ECO:0000256" key="1">
    <source>
        <dbReference type="ARBA" id="ARBA00001974"/>
    </source>
</evidence>
<reference evidence="6 7" key="1">
    <citation type="journal article" date="2023" name="Commun. Biol.">
        <title>Genome analysis of Parmales, the sister group of diatoms, reveals the evolutionary specialization of diatoms from phago-mixotrophs to photoautotrophs.</title>
        <authorList>
            <person name="Ban H."/>
            <person name="Sato S."/>
            <person name="Yoshikawa S."/>
            <person name="Yamada K."/>
            <person name="Nakamura Y."/>
            <person name="Ichinomiya M."/>
            <person name="Sato N."/>
            <person name="Blanc-Mathieu R."/>
            <person name="Endo H."/>
            <person name="Kuwata A."/>
            <person name="Ogata H."/>
        </authorList>
    </citation>
    <scope>NUCLEOTIDE SEQUENCE [LARGE SCALE GENOMIC DNA]</scope>
</reference>
<keyword evidence="3" id="KW-0285">Flavoprotein</keyword>
<dbReference type="Proteomes" id="UP001165060">
    <property type="component" value="Unassembled WGS sequence"/>
</dbReference>
<evidence type="ECO:0000259" key="5">
    <source>
        <dbReference type="Pfam" id="PF01593"/>
    </source>
</evidence>
<feature type="domain" description="Amine oxidase" evidence="5">
    <location>
        <begin position="39"/>
        <end position="520"/>
    </location>
</feature>
<feature type="compositionally biased region" description="Low complexity" evidence="4">
    <location>
        <begin position="13"/>
        <end position="26"/>
    </location>
</feature>
<dbReference type="EC" id="1.4.3.-" evidence="3"/>
<dbReference type="InterPro" id="IPR002937">
    <property type="entry name" value="Amino_oxidase"/>
</dbReference>
<comment type="caution">
    <text evidence="6">The sequence shown here is derived from an EMBL/GenBank/DDBJ whole genome shotgun (WGS) entry which is preliminary data.</text>
</comment>
<dbReference type="SUPFAM" id="SSF51905">
    <property type="entry name" value="FAD/NAD(P)-binding domain"/>
    <property type="match status" value="1"/>
</dbReference>
<keyword evidence="7" id="KW-1185">Reference proteome</keyword>
<name>A0ABQ6MKI9_9STRA</name>
<evidence type="ECO:0000256" key="3">
    <source>
        <dbReference type="RuleBase" id="RU362067"/>
    </source>
</evidence>
<dbReference type="InterPro" id="IPR036188">
    <property type="entry name" value="FAD/NAD-bd_sf"/>
</dbReference>
<evidence type="ECO:0000256" key="4">
    <source>
        <dbReference type="SAM" id="MobiDB-lite"/>
    </source>
</evidence>
<comment type="cofactor">
    <cofactor evidence="1 3">
        <name>FAD</name>
        <dbReference type="ChEBI" id="CHEBI:57692"/>
    </cofactor>
</comment>
<accession>A0ABQ6MKI9</accession>
<feature type="region of interest" description="Disordered" evidence="4">
    <location>
        <begin position="1"/>
        <end position="26"/>
    </location>
</feature>
<sequence length="531" mass="55879">MASAPKPSPVFGSPAPSSSAPSSSAPSSTVDVCVIGSGIGGLSAALLLSRLHNLTTSVHEAHYLPGGCCHSYRRGRFTFESGPTVMLGGNNPLFEVLERTGVEAPMIHYADWNVATPNSTWAFPLGRDKFQAGPLLAHGGPLAVSEFAALRAATAPLLAAAGAIPAMAMRADSKALLPLLLRHPRSLLRLLRLPAAGTGPFKPYLPPVTSPFLRWWLDALAFSLSGLPASRTPAAALAAVLGELHEEGATLAYPEGGMGALVDAMVEGVRGAGSSVRLGSEVEEVLVERGRAVGVRLKGGEVVRARRGVVCNAPVWNLPKLIPGDARGSVEGLDEFLGKLENVSMTRSYHHLHLALNTTGLDLPLLPAHTTYFDTWGDPTAEQNMCAVSNPCALDPGIAPAGTAVVHAYLCANEDYAEWEGMEAGEAYERKKRERGEVLWRAVQSVIPDARERVIREEFGSPLTHERFLRRPGGTYGAEAEDLLANGATPVEGLVLAGDGIFPGIGIPAVALTGAAAANAFVGVREQLKKY</sequence>
<dbReference type="PANTHER" id="PTHR46313">
    <property type="match status" value="1"/>
</dbReference>
<dbReference type="Pfam" id="PF01593">
    <property type="entry name" value="Amino_oxidase"/>
    <property type="match status" value="1"/>
</dbReference>
<dbReference type="Gene3D" id="3.50.50.60">
    <property type="entry name" value="FAD/NAD(P)-binding domain"/>
    <property type="match status" value="2"/>
</dbReference>
<dbReference type="PANTHER" id="PTHR46313:SF3">
    <property type="entry name" value="PROLYCOPENE ISOMERASE, CHLOROPLASTIC"/>
    <property type="match status" value="1"/>
</dbReference>
<keyword evidence="3" id="KW-0274">FAD</keyword>
<dbReference type="InterPro" id="IPR045892">
    <property type="entry name" value="CrtISO-like"/>
</dbReference>